<dbReference type="AlphaFoldDB" id="A0A1M5BA89"/>
<dbReference type="Proteomes" id="UP000184423">
    <property type="component" value="Unassembled WGS sequence"/>
</dbReference>
<dbReference type="RefSeq" id="WP_073249979.1">
    <property type="nucleotide sequence ID" value="NZ_FQVG01000067.1"/>
</dbReference>
<dbReference type="Pfam" id="PF14335">
    <property type="entry name" value="DUF4391"/>
    <property type="match status" value="1"/>
</dbReference>
<accession>A0A1M5BA89</accession>
<evidence type="ECO:0000313" key="3">
    <source>
        <dbReference type="Proteomes" id="UP000184423"/>
    </source>
</evidence>
<keyword evidence="3" id="KW-1185">Reference proteome</keyword>
<name>A0A1M5BA89_9CLOT</name>
<dbReference type="InterPro" id="IPR025503">
    <property type="entry name" value="DUF4391"/>
</dbReference>
<evidence type="ECO:0000256" key="1">
    <source>
        <dbReference type="SAM" id="Coils"/>
    </source>
</evidence>
<organism evidence="2 3">
    <name type="scientific">Caloramator proteoclasticus DSM 10124</name>
    <dbReference type="NCBI Taxonomy" id="1121262"/>
    <lineage>
        <taxon>Bacteria</taxon>
        <taxon>Bacillati</taxon>
        <taxon>Bacillota</taxon>
        <taxon>Clostridia</taxon>
        <taxon>Eubacteriales</taxon>
        <taxon>Clostridiaceae</taxon>
        <taxon>Caloramator</taxon>
    </lineage>
</organism>
<proteinExistence type="predicted"/>
<sequence length="251" mass="29468">MGDIFQLLGYRDRLVSVGTKIDKKALYENAEISAVEKKIIIDGIEKMQIEYLLNSKTINISSYQDEDKIYQAVVILRVYLKNINNVDKIAQILQKSFPNPTIIFFEYGNEICISTAHKRINKLDKEKAICGEINLTGFIPIDKINEVDKKFLESIKINNLPFSDFYDFYSFIDEAVYLYKKSNLLGKYEIEQDEEKRRIRKQLIEEYERLNNELAKITKQIKKETQFNKKAQLNMEAVKIKSKIDELKQKL</sequence>
<reference evidence="3" key="1">
    <citation type="submission" date="2016-11" db="EMBL/GenBank/DDBJ databases">
        <authorList>
            <person name="Varghese N."/>
            <person name="Submissions S."/>
        </authorList>
    </citation>
    <scope>NUCLEOTIDE SEQUENCE [LARGE SCALE GENOMIC DNA]</scope>
    <source>
        <strain evidence="3">DSM 10124</strain>
    </source>
</reference>
<feature type="coiled-coil region" evidence="1">
    <location>
        <begin position="190"/>
        <end position="250"/>
    </location>
</feature>
<keyword evidence="1" id="KW-0175">Coiled coil</keyword>
<evidence type="ECO:0008006" key="4">
    <source>
        <dbReference type="Google" id="ProtNLM"/>
    </source>
</evidence>
<protein>
    <recommendedName>
        <fullName evidence="4">DUF4391 domain-containing protein</fullName>
    </recommendedName>
</protein>
<evidence type="ECO:0000313" key="2">
    <source>
        <dbReference type="EMBL" id="SHF39350.1"/>
    </source>
</evidence>
<dbReference type="EMBL" id="FQVG01000067">
    <property type="protein sequence ID" value="SHF39350.1"/>
    <property type="molecule type" value="Genomic_DNA"/>
</dbReference>
<gene>
    <name evidence="2" type="ORF">SAMN02746091_02420</name>
</gene>